<dbReference type="SUPFAM" id="SSF51735">
    <property type="entry name" value="NAD(P)-binding Rossmann-fold domains"/>
    <property type="match status" value="1"/>
</dbReference>
<organism evidence="2 3">
    <name type="scientific">Tripterygium wilfordii</name>
    <name type="common">Thunder God vine</name>
    <dbReference type="NCBI Taxonomy" id="458696"/>
    <lineage>
        <taxon>Eukaryota</taxon>
        <taxon>Viridiplantae</taxon>
        <taxon>Streptophyta</taxon>
        <taxon>Embryophyta</taxon>
        <taxon>Tracheophyta</taxon>
        <taxon>Spermatophyta</taxon>
        <taxon>Magnoliopsida</taxon>
        <taxon>eudicotyledons</taxon>
        <taxon>Gunneridae</taxon>
        <taxon>Pentapetalae</taxon>
        <taxon>rosids</taxon>
        <taxon>fabids</taxon>
        <taxon>Celastrales</taxon>
        <taxon>Celastraceae</taxon>
        <taxon>Tripterygium</taxon>
    </lineage>
</organism>
<dbReference type="InterPro" id="IPR055222">
    <property type="entry name" value="PRISE-like_Rossmann-fold"/>
</dbReference>
<dbReference type="PANTHER" id="PTHR32487">
    <property type="entry name" value="3-OXO-DELTA(4,5)-STEROID 5-BETA-REDUCTASE"/>
    <property type="match status" value="1"/>
</dbReference>
<dbReference type="PANTHER" id="PTHR32487:SF12">
    <property type="entry name" value="3-OXO-DELTA(4,5)-STEROID 5-BETA-REDUCTASE"/>
    <property type="match status" value="1"/>
</dbReference>
<sequence length="372" mass="42460">MAEATSSVAIIFGVTGLVGRELVKRLITSKSDWKVYGIARRPEVNPLHSLRYQFISCDLLDPVETKQKLSPLQDVTHIFWITWTGQHCFDSQECCQQNKKMMSNALDAVMPKAKALKHVSLQTGMKHYVSLQDPWNAEENVYYSEKRPRVGASNFYYVLEDLIKERLAVEGNKVSWSVIRPGLLMGSSHRTFYNFVGSLCVYGTLCKHLNLPFVFGGTRELWEEACIDGSDARLVAEQHIWAATNDEISSIHGQAFNAINGPSFTWKEIWPTLGKKFGVEVPNEMFVTDFWYAKAMRDKGKVWEEIVVKQGLVVTKMEDLADWGFLDVLFRCPKKMLGSREKADRAGFTVTYKTSDSILYWIDTMRDEKLVP</sequence>
<name>A0A7J7DDR9_TRIWF</name>
<keyword evidence="3" id="KW-1185">Reference proteome</keyword>
<comment type="caution">
    <text evidence="2">The sequence shown here is derived from an EMBL/GenBank/DDBJ whole genome shotgun (WGS) entry which is preliminary data.</text>
</comment>
<dbReference type="GO" id="GO:0016627">
    <property type="term" value="F:oxidoreductase activity, acting on the CH-CH group of donors"/>
    <property type="evidence" value="ECO:0007669"/>
    <property type="project" value="UniProtKB-ARBA"/>
</dbReference>
<dbReference type="InParanoid" id="A0A7J7DDR9"/>
<accession>A0A7J7DDR9</accession>
<dbReference type="Pfam" id="PF22917">
    <property type="entry name" value="PRISE"/>
    <property type="match status" value="1"/>
</dbReference>
<dbReference type="EMBL" id="JAAARO010000007">
    <property type="protein sequence ID" value="KAF5744510.1"/>
    <property type="molecule type" value="Genomic_DNA"/>
</dbReference>
<dbReference type="GO" id="GO:0006629">
    <property type="term" value="P:lipid metabolic process"/>
    <property type="evidence" value="ECO:0007669"/>
    <property type="project" value="UniProtKB-ARBA"/>
</dbReference>
<evidence type="ECO:0000313" key="2">
    <source>
        <dbReference type="EMBL" id="KAF5744510.1"/>
    </source>
</evidence>
<gene>
    <name evidence="2" type="ORF">HS088_TW07G00082</name>
</gene>
<dbReference type="InterPro" id="IPR036291">
    <property type="entry name" value="NAD(P)-bd_dom_sf"/>
</dbReference>
<feature type="domain" description="PRISE-like Rossmann-fold" evidence="1">
    <location>
        <begin position="64"/>
        <end position="319"/>
    </location>
</feature>
<evidence type="ECO:0000259" key="1">
    <source>
        <dbReference type="Pfam" id="PF22917"/>
    </source>
</evidence>
<dbReference type="Proteomes" id="UP000593562">
    <property type="component" value="Unassembled WGS sequence"/>
</dbReference>
<dbReference type="Gene3D" id="3.40.50.720">
    <property type="entry name" value="NAD(P)-binding Rossmann-like Domain"/>
    <property type="match status" value="1"/>
</dbReference>
<dbReference type="CDD" id="cd08948">
    <property type="entry name" value="5beta-POR_like_SDR_a"/>
    <property type="match status" value="1"/>
</dbReference>
<reference evidence="2 3" key="1">
    <citation type="journal article" date="2020" name="Nat. Commun.">
        <title>Genome of Tripterygium wilfordii and identification of cytochrome P450 involved in triptolide biosynthesis.</title>
        <authorList>
            <person name="Tu L."/>
            <person name="Su P."/>
            <person name="Zhang Z."/>
            <person name="Gao L."/>
            <person name="Wang J."/>
            <person name="Hu T."/>
            <person name="Zhou J."/>
            <person name="Zhang Y."/>
            <person name="Zhao Y."/>
            <person name="Liu Y."/>
            <person name="Song Y."/>
            <person name="Tong Y."/>
            <person name="Lu Y."/>
            <person name="Yang J."/>
            <person name="Xu C."/>
            <person name="Jia M."/>
            <person name="Peters R.J."/>
            <person name="Huang L."/>
            <person name="Gao W."/>
        </authorList>
    </citation>
    <scope>NUCLEOTIDE SEQUENCE [LARGE SCALE GENOMIC DNA]</scope>
    <source>
        <strain evidence="3">cv. XIE 37</strain>
        <tissue evidence="2">Leaf</tissue>
    </source>
</reference>
<dbReference type="AlphaFoldDB" id="A0A7J7DDR9"/>
<evidence type="ECO:0000313" key="3">
    <source>
        <dbReference type="Proteomes" id="UP000593562"/>
    </source>
</evidence>
<protein>
    <recommendedName>
        <fullName evidence="1">PRISE-like Rossmann-fold domain-containing protein</fullName>
    </recommendedName>
</protein>
<proteinExistence type="predicted"/>